<accession>A0ABR1E828</accession>
<name>A0ABR1E828_NECAM</name>
<comment type="caution">
    <text evidence="2">The sequence shown here is derived from an EMBL/GenBank/DDBJ whole genome shotgun (WGS) entry which is preliminary data.</text>
</comment>
<sequence length="126" mass="13927">MAGSEGTRERGKDVTLVRHSPPPPPPAAAAPPTAGWVGALGFADFSSHHQSSPSSISSSPSHNRALMQACTHITLYERWDTRRHRSSDFAENLRRNPTNQAPSERCNEIFSLGGWLAGWELLRRKR</sequence>
<organism evidence="2 3">
    <name type="scientific">Necator americanus</name>
    <name type="common">Human hookworm</name>
    <dbReference type="NCBI Taxonomy" id="51031"/>
    <lineage>
        <taxon>Eukaryota</taxon>
        <taxon>Metazoa</taxon>
        <taxon>Ecdysozoa</taxon>
        <taxon>Nematoda</taxon>
        <taxon>Chromadorea</taxon>
        <taxon>Rhabditida</taxon>
        <taxon>Rhabditina</taxon>
        <taxon>Rhabditomorpha</taxon>
        <taxon>Strongyloidea</taxon>
        <taxon>Ancylostomatidae</taxon>
        <taxon>Bunostominae</taxon>
        <taxon>Necator</taxon>
    </lineage>
</organism>
<evidence type="ECO:0000313" key="2">
    <source>
        <dbReference type="EMBL" id="KAK6758844.1"/>
    </source>
</evidence>
<evidence type="ECO:0000256" key="1">
    <source>
        <dbReference type="SAM" id="MobiDB-lite"/>
    </source>
</evidence>
<proteinExistence type="predicted"/>
<dbReference type="Proteomes" id="UP001303046">
    <property type="component" value="Unassembled WGS sequence"/>
</dbReference>
<feature type="region of interest" description="Disordered" evidence="1">
    <location>
        <begin position="1"/>
        <end position="34"/>
    </location>
</feature>
<gene>
    <name evidence="2" type="primary">Necator_chrV.g21004</name>
    <name evidence="2" type="ORF">RB195_016211</name>
</gene>
<feature type="compositionally biased region" description="Pro residues" evidence="1">
    <location>
        <begin position="20"/>
        <end position="29"/>
    </location>
</feature>
<keyword evidence="3" id="KW-1185">Reference proteome</keyword>
<evidence type="ECO:0000313" key="3">
    <source>
        <dbReference type="Proteomes" id="UP001303046"/>
    </source>
</evidence>
<feature type="compositionally biased region" description="Basic and acidic residues" evidence="1">
    <location>
        <begin position="1"/>
        <end position="16"/>
    </location>
</feature>
<reference evidence="2 3" key="1">
    <citation type="submission" date="2023-08" db="EMBL/GenBank/DDBJ databases">
        <title>A Necator americanus chromosomal reference genome.</title>
        <authorList>
            <person name="Ilik V."/>
            <person name="Petrzelkova K.J."/>
            <person name="Pardy F."/>
            <person name="Fuh T."/>
            <person name="Niatou-Singa F.S."/>
            <person name="Gouil Q."/>
            <person name="Baker L."/>
            <person name="Ritchie M.E."/>
            <person name="Jex A.R."/>
            <person name="Gazzola D."/>
            <person name="Li H."/>
            <person name="Toshio Fujiwara R."/>
            <person name="Zhan B."/>
            <person name="Aroian R.V."/>
            <person name="Pafco B."/>
            <person name="Schwarz E.M."/>
        </authorList>
    </citation>
    <scope>NUCLEOTIDE SEQUENCE [LARGE SCALE GENOMIC DNA]</scope>
    <source>
        <strain evidence="2 3">Aroian</strain>
        <tissue evidence="2">Whole animal</tissue>
    </source>
</reference>
<dbReference type="EMBL" id="JAVFWL010000005">
    <property type="protein sequence ID" value="KAK6758844.1"/>
    <property type="molecule type" value="Genomic_DNA"/>
</dbReference>
<protein>
    <submittedName>
        <fullName evidence="2">Uncharacterized protein</fullName>
    </submittedName>
</protein>